<gene>
    <name evidence="1" type="ORF">H9661_14040</name>
</gene>
<evidence type="ECO:0000313" key="2">
    <source>
        <dbReference type="Proteomes" id="UP000627781"/>
    </source>
</evidence>
<accession>A0ABR8PWG5</accession>
<keyword evidence="2" id="KW-1185">Reference proteome</keyword>
<dbReference type="Proteomes" id="UP000627781">
    <property type="component" value="Unassembled WGS sequence"/>
</dbReference>
<sequence length="111" mass="13011">MINYYKLKYLITETFYENILEEKYTIGQSAGRCFVEFYNELNLNNIESLIVYSTVLARVARHEKSVLNSLGKELEEMNKLLVQNDIFNNISDDEVEALKEDIDYVNSKVNK</sequence>
<dbReference type="EMBL" id="JACSRA010000024">
    <property type="protein sequence ID" value="MBD7912479.1"/>
    <property type="molecule type" value="Genomic_DNA"/>
</dbReference>
<evidence type="ECO:0000313" key="1">
    <source>
        <dbReference type="EMBL" id="MBD7912479.1"/>
    </source>
</evidence>
<comment type="caution">
    <text evidence="1">The sequence shown here is derived from an EMBL/GenBank/DDBJ whole genome shotgun (WGS) entry which is preliminary data.</text>
</comment>
<dbReference type="RefSeq" id="WP_143317716.1">
    <property type="nucleotide sequence ID" value="NZ_JACSRA010000024.1"/>
</dbReference>
<organism evidence="1 2">
    <name type="scientific">Clostridium cibarium</name>
    <dbReference type="NCBI Taxonomy" id="2762247"/>
    <lineage>
        <taxon>Bacteria</taxon>
        <taxon>Bacillati</taxon>
        <taxon>Bacillota</taxon>
        <taxon>Clostridia</taxon>
        <taxon>Eubacteriales</taxon>
        <taxon>Clostridiaceae</taxon>
        <taxon>Clostridium</taxon>
    </lineage>
</organism>
<reference evidence="1 2" key="1">
    <citation type="submission" date="2020-08" db="EMBL/GenBank/DDBJ databases">
        <title>A Genomic Blueprint of the Chicken Gut Microbiome.</title>
        <authorList>
            <person name="Gilroy R."/>
            <person name="Ravi A."/>
            <person name="Getino M."/>
            <person name="Pursley I."/>
            <person name="Horton D.L."/>
            <person name="Alikhan N.-F."/>
            <person name="Baker D."/>
            <person name="Gharbi K."/>
            <person name="Hall N."/>
            <person name="Watson M."/>
            <person name="Adriaenssens E.M."/>
            <person name="Foster-Nyarko E."/>
            <person name="Jarju S."/>
            <person name="Secka A."/>
            <person name="Antonio M."/>
            <person name="Oren A."/>
            <person name="Chaudhuri R."/>
            <person name="La Ragione R.M."/>
            <person name="Hildebrand F."/>
            <person name="Pallen M.J."/>
        </authorList>
    </citation>
    <scope>NUCLEOTIDE SEQUENCE [LARGE SCALE GENOMIC DNA]</scope>
    <source>
        <strain evidence="1 2">Sa3CVN1</strain>
    </source>
</reference>
<proteinExistence type="predicted"/>
<name>A0ABR8PWG5_9CLOT</name>
<protein>
    <submittedName>
        <fullName evidence="1">Uncharacterized protein</fullName>
    </submittedName>
</protein>